<dbReference type="EMBL" id="LUUH01000002">
    <property type="protein sequence ID" value="OAI09565.1"/>
    <property type="molecule type" value="Genomic_DNA"/>
</dbReference>
<reference evidence="1 2" key="1">
    <citation type="submission" date="2016-03" db="EMBL/GenBank/DDBJ databases">
        <authorList>
            <person name="Ploux O."/>
        </authorList>
    </citation>
    <scope>NUCLEOTIDE SEQUENCE [LARGE SCALE GENOMIC DNA]</scope>
    <source>
        <strain evidence="1 2">R-45371</strain>
    </source>
</reference>
<comment type="caution">
    <text evidence="1">The sequence shown here is derived from an EMBL/GenBank/DDBJ whole genome shotgun (WGS) entry which is preliminary data.</text>
</comment>
<gene>
    <name evidence="1" type="ORF">A1353_04450</name>
</gene>
<protein>
    <submittedName>
        <fullName evidence="1">Uncharacterized protein</fullName>
    </submittedName>
</protein>
<evidence type="ECO:0000313" key="2">
    <source>
        <dbReference type="Proteomes" id="UP000077763"/>
    </source>
</evidence>
<accession>A0A177MVK3</accession>
<sequence>MNNYLNVANFPTGSAQEQQALADALDTIIANDLKGGALTMLGSFRKILGDNLRREEWEGVHEKLLTLFKCGTSTPLDGPMIGVSMSIRDSDYFKETAKKHGENRSMLAHLEWMATLWNVTYASTGLWMGKTFEPVTKEVFATKCGHDPVAIFNYDPETTRIGRNFFREPDDPNFIQSLGLPVLTQFWNLRDRPLDTKAQGFDSQLLAQNLAKEKAIPYVKTGGIFLSLPGKSVVPDMNGKAVYQLNYRWHDLHPAFPMTRLIDELVQIEDGVYLGQLVMATHRYSLGTLQLPLFGDHPPEWELGEAYTGDNSVDYGYQNNGFFLMIDTARAREAFSDEAFPNLRPRPGERGWKELGYDKPRPAQPGVVADGVDWATGWRDDPELQRKFTTFCLEASPKDDDGDVRELLQPGESILQMLQRQQGKISAASGFDDHLRHFEVLNRLFRCGVAPRIADGVFQGQGLGYNTRFDAPEVREWYGQSDPCSGFDYYHGATLNLHWGFGDSFIANIARSLQEHSMIPAALADRLQNDPRAPNLLNAVWANIGRFIFPWAGKSFERISGRKLSMLLDESDDLAQRYPERVTELKAHPASFPHYALVEKNREHFWPELGVYAEHLSSGSWDQDMSKTDKAYWEREAAEHWVFGNNIQDSRILPTDALFRVLDMNYHPPLPSIQQLADSGPSPFVRQGYSFLGVDDRESILPMNNGPDKAKKVFQFHYRYPLIGGPAPIGTCLDELVEIAEGLFLGQLIYSTALLVPFHSATDPAEYQYQLFGYFLLLDNTWEKHRQAIGFDINTQV</sequence>
<proteinExistence type="predicted"/>
<evidence type="ECO:0000313" key="1">
    <source>
        <dbReference type="EMBL" id="OAI09565.1"/>
    </source>
</evidence>
<dbReference type="AlphaFoldDB" id="A0A177MVK3"/>
<organism evidence="1 2">
    <name type="scientific">Methylomonas methanica</name>
    <dbReference type="NCBI Taxonomy" id="421"/>
    <lineage>
        <taxon>Bacteria</taxon>
        <taxon>Pseudomonadati</taxon>
        <taxon>Pseudomonadota</taxon>
        <taxon>Gammaproteobacteria</taxon>
        <taxon>Methylococcales</taxon>
        <taxon>Methylococcaceae</taxon>
        <taxon>Methylomonas</taxon>
    </lineage>
</organism>
<dbReference type="Proteomes" id="UP000077763">
    <property type="component" value="Unassembled WGS sequence"/>
</dbReference>
<name>A0A177MVK3_METMH</name>
<dbReference type="RefSeq" id="WP_064035333.1">
    <property type="nucleotide sequence ID" value="NZ_LUUH01000002.1"/>
</dbReference>